<dbReference type="AlphaFoldDB" id="M2NIS8"/>
<dbReference type="GO" id="GO:0006654">
    <property type="term" value="P:phosphatidic acid biosynthetic process"/>
    <property type="evidence" value="ECO:0007669"/>
    <property type="project" value="TreeGrafter"/>
</dbReference>
<dbReference type="Proteomes" id="UP000011761">
    <property type="component" value="Unassembled WGS sequence"/>
</dbReference>
<gene>
    <name evidence="5" type="ORF">BAUCODRAFT_398672</name>
</gene>
<dbReference type="RefSeq" id="XP_007674219.1">
    <property type="nucleotide sequence ID" value="XM_007676029.1"/>
</dbReference>
<dbReference type="Pfam" id="PF00106">
    <property type="entry name" value="adh_short"/>
    <property type="match status" value="1"/>
</dbReference>
<evidence type="ECO:0000313" key="5">
    <source>
        <dbReference type="EMBL" id="EMC99299.1"/>
    </source>
</evidence>
<keyword evidence="4" id="KW-0472">Membrane</keyword>
<dbReference type="GO" id="GO:0019433">
    <property type="term" value="P:triglyceride catabolic process"/>
    <property type="evidence" value="ECO:0007669"/>
    <property type="project" value="TreeGrafter"/>
</dbReference>
<evidence type="ECO:0000313" key="6">
    <source>
        <dbReference type="Proteomes" id="UP000011761"/>
    </source>
</evidence>
<evidence type="ECO:0000256" key="4">
    <source>
        <dbReference type="SAM" id="Phobius"/>
    </source>
</evidence>
<keyword evidence="4" id="KW-1133">Transmembrane helix</keyword>
<organism evidence="5 6">
    <name type="scientific">Baudoinia panamericana (strain UAMH 10762)</name>
    <name type="common">Angels' share fungus</name>
    <name type="synonym">Baudoinia compniacensis (strain UAMH 10762)</name>
    <dbReference type="NCBI Taxonomy" id="717646"/>
    <lineage>
        <taxon>Eukaryota</taxon>
        <taxon>Fungi</taxon>
        <taxon>Dikarya</taxon>
        <taxon>Ascomycota</taxon>
        <taxon>Pezizomycotina</taxon>
        <taxon>Dothideomycetes</taxon>
        <taxon>Dothideomycetidae</taxon>
        <taxon>Mycosphaerellales</taxon>
        <taxon>Teratosphaeriaceae</taxon>
        <taxon>Baudoinia</taxon>
    </lineage>
</organism>
<dbReference type="KEGG" id="bcom:BAUCODRAFT_398672"/>
<dbReference type="PANTHER" id="PTHR44169">
    <property type="entry name" value="NADPH-DEPENDENT 1-ACYLDIHYDROXYACETONE PHOSPHATE REDUCTASE"/>
    <property type="match status" value="1"/>
</dbReference>
<evidence type="ECO:0008006" key="7">
    <source>
        <dbReference type="Google" id="ProtNLM"/>
    </source>
</evidence>
<dbReference type="SUPFAM" id="SSF51735">
    <property type="entry name" value="NAD(P)-binding Rossmann-fold domains"/>
    <property type="match status" value="1"/>
</dbReference>
<dbReference type="PRINTS" id="PR00080">
    <property type="entry name" value="SDRFAMILY"/>
</dbReference>
<dbReference type="EMBL" id="KB445552">
    <property type="protein sequence ID" value="EMC99299.1"/>
    <property type="molecule type" value="Genomic_DNA"/>
</dbReference>
<evidence type="ECO:0000256" key="3">
    <source>
        <dbReference type="RuleBase" id="RU000363"/>
    </source>
</evidence>
<proteinExistence type="inferred from homology"/>
<dbReference type="OrthoDB" id="2102561at2759"/>
<evidence type="ECO:0000256" key="2">
    <source>
        <dbReference type="ARBA" id="ARBA00023002"/>
    </source>
</evidence>
<dbReference type="OMA" id="THMRIEL"/>
<dbReference type="PRINTS" id="PR00081">
    <property type="entry name" value="GDHRDH"/>
</dbReference>
<feature type="transmembrane region" description="Helical" evidence="4">
    <location>
        <begin position="262"/>
        <end position="283"/>
    </location>
</feature>
<dbReference type="eggNOG" id="KOG1209">
    <property type="taxonomic scope" value="Eukaryota"/>
</dbReference>
<dbReference type="Gene3D" id="3.40.50.720">
    <property type="entry name" value="NAD(P)-binding Rossmann-like Domain"/>
    <property type="match status" value="1"/>
</dbReference>
<dbReference type="GO" id="GO:0004806">
    <property type="term" value="F:triacylglycerol lipase activity"/>
    <property type="evidence" value="ECO:0007669"/>
    <property type="project" value="TreeGrafter"/>
</dbReference>
<dbReference type="InterPro" id="IPR036291">
    <property type="entry name" value="NAD(P)-bd_dom_sf"/>
</dbReference>
<comment type="similarity">
    <text evidence="1 3">Belongs to the short-chain dehydrogenases/reductases (SDR) family.</text>
</comment>
<accession>M2NIS8</accession>
<sequence length="306" mass="33121">MTTRPRRRKWALITGVSPSGLGSALTQELLRRSINVIATTPDASLQPLAHLSSPTPTYTKLATLHLDVTSAPSISTAVSQTSEFTGGRLDYLFNNAGYGYMSPLLSADLDAVRRNFEVNVFGLLAVTQAFFPLLREARGVVVCAGSIAGLSGCYQPFIGSYSASKAAVGKVGDTLRVELAPFGVKVVTLVTGDVRTQFWENARAASPRLAPDSPYEPIRAKAEAMMAGKTNPAGQHEAERWAKEVLNQVLAPSPPGHVRKGFLAWAMWIVSLLLPYWLLDWLYARTSGLGELRGHVIKARSVKKTQ</sequence>
<keyword evidence="6" id="KW-1185">Reference proteome</keyword>
<dbReference type="GO" id="GO:0005783">
    <property type="term" value="C:endoplasmic reticulum"/>
    <property type="evidence" value="ECO:0007669"/>
    <property type="project" value="TreeGrafter"/>
</dbReference>
<name>M2NIS8_BAUPA</name>
<dbReference type="InterPro" id="IPR002347">
    <property type="entry name" value="SDR_fam"/>
</dbReference>
<protein>
    <recommendedName>
        <fullName evidence="7">NAD(P)-binding protein</fullName>
    </recommendedName>
</protein>
<evidence type="ECO:0000256" key="1">
    <source>
        <dbReference type="ARBA" id="ARBA00006484"/>
    </source>
</evidence>
<keyword evidence="2" id="KW-0560">Oxidoreductase</keyword>
<dbReference type="CDD" id="cd05374">
    <property type="entry name" value="17beta-HSD-like_SDR_c"/>
    <property type="match status" value="1"/>
</dbReference>
<dbReference type="HOGENOM" id="CLU_010194_2_9_1"/>
<dbReference type="GO" id="GO:0000140">
    <property type="term" value="F:acylglycerone-phosphate reductase (NADP+) activity"/>
    <property type="evidence" value="ECO:0007669"/>
    <property type="project" value="TreeGrafter"/>
</dbReference>
<dbReference type="PANTHER" id="PTHR44169:SF6">
    <property type="entry name" value="NADPH-DEPENDENT 1-ACYLDIHYDROXYACETONE PHOSPHATE REDUCTASE"/>
    <property type="match status" value="1"/>
</dbReference>
<dbReference type="GO" id="GO:0005811">
    <property type="term" value="C:lipid droplet"/>
    <property type="evidence" value="ECO:0007669"/>
    <property type="project" value="TreeGrafter"/>
</dbReference>
<dbReference type="GeneID" id="19113905"/>
<keyword evidence="4" id="KW-0812">Transmembrane</keyword>
<reference evidence="5 6" key="1">
    <citation type="journal article" date="2012" name="PLoS Pathog.">
        <title>Diverse lifestyles and strategies of plant pathogenesis encoded in the genomes of eighteen Dothideomycetes fungi.</title>
        <authorList>
            <person name="Ohm R.A."/>
            <person name="Feau N."/>
            <person name="Henrissat B."/>
            <person name="Schoch C.L."/>
            <person name="Horwitz B.A."/>
            <person name="Barry K.W."/>
            <person name="Condon B.J."/>
            <person name="Copeland A.C."/>
            <person name="Dhillon B."/>
            <person name="Glaser F."/>
            <person name="Hesse C.N."/>
            <person name="Kosti I."/>
            <person name="LaButti K."/>
            <person name="Lindquist E.A."/>
            <person name="Lucas S."/>
            <person name="Salamov A.A."/>
            <person name="Bradshaw R.E."/>
            <person name="Ciuffetti L."/>
            <person name="Hamelin R.C."/>
            <person name="Kema G.H.J."/>
            <person name="Lawrence C."/>
            <person name="Scott J.A."/>
            <person name="Spatafora J.W."/>
            <person name="Turgeon B.G."/>
            <person name="de Wit P.J.G.M."/>
            <person name="Zhong S."/>
            <person name="Goodwin S.B."/>
            <person name="Grigoriev I.V."/>
        </authorList>
    </citation>
    <scope>NUCLEOTIDE SEQUENCE [LARGE SCALE GENOMIC DNA]</scope>
    <source>
        <strain evidence="5 6">UAMH 10762</strain>
    </source>
</reference>